<evidence type="ECO:0000256" key="4">
    <source>
        <dbReference type="ARBA" id="ARBA00022989"/>
    </source>
</evidence>
<keyword evidence="5" id="KW-0472">Membrane</keyword>
<gene>
    <name evidence="8" type="ORF">M436DRAFT_80102</name>
</gene>
<name>A0A074WRD5_9PEZI</name>
<evidence type="ECO:0000256" key="5">
    <source>
        <dbReference type="ARBA" id="ARBA00023136"/>
    </source>
</evidence>
<evidence type="ECO:0000259" key="7">
    <source>
        <dbReference type="PROSITE" id="PS51212"/>
    </source>
</evidence>
<protein>
    <submittedName>
        <fullName evidence="8">WSC-domain-containing protein</fullName>
    </submittedName>
</protein>
<evidence type="ECO:0000313" key="8">
    <source>
        <dbReference type="EMBL" id="KEQ75703.1"/>
    </source>
</evidence>
<dbReference type="AlphaFoldDB" id="A0A074WRD5"/>
<accession>A0A074WRD5</accession>
<dbReference type="GO" id="GO:0005886">
    <property type="term" value="C:plasma membrane"/>
    <property type="evidence" value="ECO:0007669"/>
    <property type="project" value="TreeGrafter"/>
</dbReference>
<reference evidence="8 9" key="1">
    <citation type="journal article" date="2014" name="BMC Genomics">
        <title>Genome sequencing of four Aureobasidium pullulans varieties: biotechnological potential, stress tolerance, and description of new species.</title>
        <authorList>
            <person name="Gostin Ar C."/>
            <person name="Ohm R.A."/>
            <person name="Kogej T."/>
            <person name="Sonjak S."/>
            <person name="Turk M."/>
            <person name="Zajc J."/>
            <person name="Zalar P."/>
            <person name="Grube M."/>
            <person name="Sun H."/>
            <person name="Han J."/>
            <person name="Sharma A."/>
            <person name="Chiniquy J."/>
            <person name="Ngan C.Y."/>
            <person name="Lipzen A."/>
            <person name="Barry K."/>
            <person name="Grigoriev I.V."/>
            <person name="Gunde-Cimerman N."/>
        </authorList>
    </citation>
    <scope>NUCLEOTIDE SEQUENCE [LARGE SCALE GENOMIC DNA]</scope>
    <source>
        <strain evidence="8 9">CBS 147.97</strain>
    </source>
</reference>
<dbReference type="Proteomes" id="UP000027730">
    <property type="component" value="Unassembled WGS sequence"/>
</dbReference>
<evidence type="ECO:0000256" key="6">
    <source>
        <dbReference type="ARBA" id="ARBA00023180"/>
    </source>
</evidence>
<evidence type="ECO:0000256" key="1">
    <source>
        <dbReference type="ARBA" id="ARBA00004167"/>
    </source>
</evidence>
<feature type="domain" description="WSC" evidence="7">
    <location>
        <begin position="1"/>
        <end position="67"/>
    </location>
</feature>
<proteinExistence type="predicted"/>
<keyword evidence="3" id="KW-0732">Signal</keyword>
<dbReference type="GeneID" id="25416552"/>
<keyword evidence="6" id="KW-0325">Glycoprotein</keyword>
<feature type="domain" description="WSC" evidence="7">
    <location>
        <begin position="84"/>
        <end position="174"/>
    </location>
</feature>
<keyword evidence="2" id="KW-0812">Transmembrane</keyword>
<dbReference type="STRING" id="1043004.A0A074WRD5"/>
<comment type="subcellular location">
    <subcellularLocation>
        <location evidence="1">Membrane</location>
        <topology evidence="1">Single-pass membrane protein</topology>
    </subcellularLocation>
</comment>
<evidence type="ECO:0000256" key="3">
    <source>
        <dbReference type="ARBA" id="ARBA00022729"/>
    </source>
</evidence>
<dbReference type="PROSITE" id="PS51212">
    <property type="entry name" value="WSC"/>
    <property type="match status" value="2"/>
</dbReference>
<dbReference type="PANTHER" id="PTHR24269:SF16">
    <property type="entry name" value="PROTEIN SLG1"/>
    <property type="match status" value="1"/>
</dbReference>
<dbReference type="PANTHER" id="PTHR24269">
    <property type="entry name" value="KREMEN PROTEIN"/>
    <property type="match status" value="1"/>
</dbReference>
<evidence type="ECO:0000256" key="2">
    <source>
        <dbReference type="ARBA" id="ARBA00022692"/>
    </source>
</evidence>
<sequence>MTPAMCASYCSQYSWFGIEFASECYCGPYPRTGSVQQSDNSTCNMLCPGNSTAYCGGGNRLNMYYSDNSTKVFTDPMNLNTVGSYSFYSCYKDSPRALSAVTSSDSMSVDQCAKIAAAANAGFFGVEYGRECWTGNALAAGTGNATSSDCNMACKGMPGQLCGGPSRLSLYKRNAN</sequence>
<dbReference type="SMART" id="SM00321">
    <property type="entry name" value="WSC"/>
    <property type="match status" value="2"/>
</dbReference>
<dbReference type="InterPro" id="IPR002889">
    <property type="entry name" value="WSC_carb-bd"/>
</dbReference>
<dbReference type="Pfam" id="PF01822">
    <property type="entry name" value="WSC"/>
    <property type="match status" value="2"/>
</dbReference>
<dbReference type="RefSeq" id="XP_013429907.1">
    <property type="nucleotide sequence ID" value="XM_013574453.1"/>
</dbReference>
<dbReference type="EMBL" id="KL584705">
    <property type="protein sequence ID" value="KEQ75703.1"/>
    <property type="molecule type" value="Genomic_DNA"/>
</dbReference>
<dbReference type="InterPro" id="IPR051836">
    <property type="entry name" value="Kremen_rcpt"/>
</dbReference>
<dbReference type="HOGENOM" id="CLU_063916_4_0_1"/>
<organism evidence="8 9">
    <name type="scientific">Aureobasidium namibiae CBS 147.97</name>
    <dbReference type="NCBI Taxonomy" id="1043004"/>
    <lineage>
        <taxon>Eukaryota</taxon>
        <taxon>Fungi</taxon>
        <taxon>Dikarya</taxon>
        <taxon>Ascomycota</taxon>
        <taxon>Pezizomycotina</taxon>
        <taxon>Dothideomycetes</taxon>
        <taxon>Dothideomycetidae</taxon>
        <taxon>Dothideales</taxon>
        <taxon>Saccotheciaceae</taxon>
        <taxon>Aureobasidium</taxon>
    </lineage>
</organism>
<keyword evidence="4" id="KW-1133">Transmembrane helix</keyword>
<keyword evidence="9" id="KW-1185">Reference proteome</keyword>
<dbReference type="OrthoDB" id="2019572at2759"/>
<evidence type="ECO:0000313" key="9">
    <source>
        <dbReference type="Proteomes" id="UP000027730"/>
    </source>
</evidence>